<dbReference type="InterPro" id="IPR014756">
    <property type="entry name" value="Ig_E-set"/>
</dbReference>
<evidence type="ECO:0000313" key="7">
    <source>
        <dbReference type="Proteomes" id="UP001549110"/>
    </source>
</evidence>
<comment type="pathway">
    <text evidence="2">Glycan metabolism; osmoregulated periplasmic glucan (OPG) biosynthesis.</text>
</comment>
<sequence length="486" mass="54507">MPLAAITVASAAQAAPARSFSEAQVRSMARDLARRPYVPQSRELPEVLSRLSYDEYRDIRFNPAQAYWKAEGLPFQLQFFHRGHLFKERVDLFEVQGGRAVPIAYSADQFNFKKGAPAGLPSDLGFAGFRIHSQINTPEYYDEVAVFLGASYFRAVAKGMLYGLSARGLAIGAGEKEEFPSFKTFWIERPARGANSLVIHALMDSPSCAGAYRFVVTPGVTTVFDVRCRIFARKTIANIGVAPLTSMFFFAGDATRRFDDFRPRVHDSDGLAIANGAGERIWRPLSNPGYVQLSDFRDKAPRGYGLIQRERRYDSFQDLEARYERRPSLWVEPKGSWGAGHVRLVELPTQTEFDDNIVAFWTPQGGVKAGRSADFAYRLNWGQEPLNGSRARVIDTRAGLNAITRRRHFVIDFDLPPGVPVDDLRANVIAGAGKIHDVTLHSNPETKGARLSFELDPRQVRTVELRAEIVRSGRPISEVWLYRWTA</sequence>
<dbReference type="SUPFAM" id="SSF74650">
    <property type="entry name" value="Galactose mutarotase-like"/>
    <property type="match status" value="1"/>
</dbReference>
<dbReference type="Pfam" id="PF04349">
    <property type="entry name" value="MdoG"/>
    <property type="match status" value="1"/>
</dbReference>
<evidence type="ECO:0000256" key="2">
    <source>
        <dbReference type="ARBA" id="ARBA00005001"/>
    </source>
</evidence>
<dbReference type="InterPro" id="IPR011013">
    <property type="entry name" value="Gal_mutarotase_sf_dom"/>
</dbReference>
<evidence type="ECO:0000256" key="3">
    <source>
        <dbReference type="ARBA" id="ARBA00009284"/>
    </source>
</evidence>
<dbReference type="PIRSF" id="PIRSF006281">
    <property type="entry name" value="MdoG"/>
    <property type="match status" value="1"/>
</dbReference>
<keyword evidence="4" id="KW-0574">Periplasm</keyword>
<dbReference type="InterPro" id="IPR007444">
    <property type="entry name" value="Glucan_biosyn_MdoG_C"/>
</dbReference>
<comment type="subcellular location">
    <subcellularLocation>
        <location evidence="1">Periplasm</location>
    </subcellularLocation>
</comment>
<reference evidence="6 7" key="1">
    <citation type="submission" date="2024-06" db="EMBL/GenBank/DDBJ databases">
        <title>Genomic Encyclopedia of Type Strains, Phase IV (KMG-IV): sequencing the most valuable type-strain genomes for metagenomic binning, comparative biology and taxonomic classification.</title>
        <authorList>
            <person name="Goeker M."/>
        </authorList>
    </citation>
    <scope>NUCLEOTIDE SEQUENCE [LARGE SCALE GENOMIC DNA]</scope>
    <source>
        <strain evidence="6 7">DSM 17809</strain>
    </source>
</reference>
<dbReference type="Gene3D" id="2.60.40.10">
    <property type="entry name" value="Immunoglobulins"/>
    <property type="match status" value="1"/>
</dbReference>
<dbReference type="PANTHER" id="PTHR30504:SF2">
    <property type="entry name" value="GLUCANS BIOSYNTHESIS PROTEIN G"/>
    <property type="match status" value="1"/>
</dbReference>
<comment type="similarity">
    <text evidence="3">Belongs to the OpgD/OpgG family.</text>
</comment>
<proteinExistence type="inferred from homology"/>
<name>A0ABV2EI02_9CAUL</name>
<keyword evidence="7" id="KW-1185">Reference proteome</keyword>
<feature type="domain" description="Glucan biosynthesis periplasmic MdoG C-terminal" evidence="5">
    <location>
        <begin position="20"/>
        <end position="484"/>
    </location>
</feature>
<dbReference type="Gene3D" id="2.70.98.10">
    <property type="match status" value="1"/>
</dbReference>
<evidence type="ECO:0000256" key="4">
    <source>
        <dbReference type="ARBA" id="ARBA00022764"/>
    </source>
</evidence>
<dbReference type="InterPro" id="IPR013783">
    <property type="entry name" value="Ig-like_fold"/>
</dbReference>
<evidence type="ECO:0000256" key="1">
    <source>
        <dbReference type="ARBA" id="ARBA00004418"/>
    </source>
</evidence>
<evidence type="ECO:0000259" key="5">
    <source>
        <dbReference type="Pfam" id="PF04349"/>
    </source>
</evidence>
<dbReference type="SUPFAM" id="SSF81296">
    <property type="entry name" value="E set domains"/>
    <property type="match status" value="1"/>
</dbReference>
<organism evidence="6 7">
    <name type="scientific">Phenylobacterium koreense</name>
    <dbReference type="NCBI Taxonomy" id="266125"/>
    <lineage>
        <taxon>Bacteria</taxon>
        <taxon>Pseudomonadati</taxon>
        <taxon>Pseudomonadota</taxon>
        <taxon>Alphaproteobacteria</taxon>
        <taxon>Caulobacterales</taxon>
        <taxon>Caulobacteraceae</taxon>
        <taxon>Phenylobacterium</taxon>
    </lineage>
</organism>
<accession>A0ABV2EI02</accession>
<dbReference type="InterPro" id="IPR014438">
    <property type="entry name" value="Glucan_biosyn_MdoG/MdoD"/>
</dbReference>
<evidence type="ECO:0000313" key="6">
    <source>
        <dbReference type="EMBL" id="MET3526602.1"/>
    </source>
</evidence>
<protein>
    <submittedName>
        <fullName evidence="6">Glucans biosynthesis protein</fullName>
    </submittedName>
</protein>
<dbReference type="EMBL" id="JBEPLU010000001">
    <property type="protein sequence ID" value="MET3526602.1"/>
    <property type="molecule type" value="Genomic_DNA"/>
</dbReference>
<comment type="caution">
    <text evidence="6">The sequence shown here is derived from an EMBL/GenBank/DDBJ whole genome shotgun (WGS) entry which is preliminary data.</text>
</comment>
<gene>
    <name evidence="6" type="ORF">ABID41_001697</name>
</gene>
<dbReference type="Proteomes" id="UP001549110">
    <property type="component" value="Unassembled WGS sequence"/>
</dbReference>
<dbReference type="InterPro" id="IPR014718">
    <property type="entry name" value="GH-type_carb-bd"/>
</dbReference>
<dbReference type="PANTHER" id="PTHR30504">
    <property type="entry name" value="GLUCANS BIOSYNTHESIS PROTEIN"/>
    <property type="match status" value="1"/>
</dbReference>